<dbReference type="AlphaFoldDB" id="A0A3Q8BG50"/>
<dbReference type="SMART" id="SM00228">
    <property type="entry name" value="PDZ"/>
    <property type="match status" value="1"/>
</dbReference>
<accession>A0A3Q8BG50</accession>
<feature type="transmembrane region" description="Helical" evidence="6">
    <location>
        <begin position="151"/>
        <end position="173"/>
    </location>
</feature>
<evidence type="ECO:0000313" key="8">
    <source>
        <dbReference type="EMBL" id="ASQ41185.1"/>
    </source>
</evidence>
<feature type="transmembrane region" description="Helical" evidence="6">
    <location>
        <begin position="407"/>
        <end position="428"/>
    </location>
</feature>
<dbReference type="Pfam" id="PF17820">
    <property type="entry name" value="PDZ_6"/>
    <property type="match status" value="1"/>
</dbReference>
<keyword evidence="3 6" id="KW-0812">Transmembrane</keyword>
<gene>
    <name evidence="8" type="primary">mamN</name>
</gene>
<organism evidence="8">
    <name type="scientific">Candidatus Magnetananas rongchengensis</name>
    <dbReference type="NCBI Taxonomy" id="1463558"/>
    <lineage>
        <taxon>Bacteria</taxon>
        <taxon>Pseudomonadati</taxon>
        <taxon>Thermodesulfobacteriota</taxon>
        <taxon>Desulfobacteria</taxon>
        <taxon>Desulfobacterales</taxon>
        <taxon>Desulfobacteraceae</taxon>
        <taxon>Candidatus Magnetananas</taxon>
    </lineage>
</organism>
<feature type="transmembrane region" description="Helical" evidence="6">
    <location>
        <begin position="329"/>
        <end position="350"/>
    </location>
</feature>
<dbReference type="EMBL" id="KY084568">
    <property type="protein sequence ID" value="ASQ41185.1"/>
    <property type="molecule type" value="Genomic_DNA"/>
</dbReference>
<dbReference type="InterPro" id="IPR036034">
    <property type="entry name" value="PDZ_sf"/>
</dbReference>
<dbReference type="InterPro" id="IPR001478">
    <property type="entry name" value="PDZ"/>
</dbReference>
<dbReference type="InterPro" id="IPR051475">
    <property type="entry name" value="Diverse_Ion_Transporter"/>
</dbReference>
<dbReference type="PROSITE" id="PS50106">
    <property type="entry name" value="PDZ"/>
    <property type="match status" value="1"/>
</dbReference>
<feature type="transmembrane region" description="Helical" evidence="6">
    <location>
        <begin position="21"/>
        <end position="37"/>
    </location>
</feature>
<evidence type="ECO:0000256" key="5">
    <source>
        <dbReference type="ARBA" id="ARBA00023136"/>
    </source>
</evidence>
<feature type="transmembrane region" description="Helical" evidence="6">
    <location>
        <begin position="180"/>
        <end position="200"/>
    </location>
</feature>
<feature type="transmembrane region" description="Helical" evidence="6">
    <location>
        <begin position="251"/>
        <end position="276"/>
    </location>
</feature>
<dbReference type="SUPFAM" id="SSF50156">
    <property type="entry name" value="PDZ domain-like"/>
    <property type="match status" value="1"/>
</dbReference>
<dbReference type="PANTHER" id="PTHR43568">
    <property type="entry name" value="P PROTEIN"/>
    <property type="match status" value="1"/>
</dbReference>
<feature type="transmembrane region" description="Helical" evidence="6">
    <location>
        <begin position="440"/>
        <end position="462"/>
    </location>
</feature>
<evidence type="ECO:0000256" key="2">
    <source>
        <dbReference type="ARBA" id="ARBA00022448"/>
    </source>
</evidence>
<protein>
    <submittedName>
        <fullName evidence="8">Magnetosome protein MamN</fullName>
    </submittedName>
</protein>
<keyword evidence="2" id="KW-0813">Transport</keyword>
<dbReference type="InterPro" id="IPR004680">
    <property type="entry name" value="Cit_transptr-like_dom"/>
</dbReference>
<comment type="subcellular location">
    <subcellularLocation>
        <location evidence="1">Membrane</location>
        <topology evidence="1">Multi-pass membrane protein</topology>
    </subcellularLocation>
</comment>
<dbReference type="PANTHER" id="PTHR43568:SF1">
    <property type="entry name" value="P PROTEIN"/>
    <property type="match status" value="1"/>
</dbReference>
<dbReference type="Pfam" id="PF03600">
    <property type="entry name" value="CitMHS"/>
    <property type="match status" value="1"/>
</dbReference>
<name>A0A3Q8BG50_9BACT</name>
<feature type="transmembrane region" description="Helical" evidence="6">
    <location>
        <begin position="499"/>
        <end position="521"/>
    </location>
</feature>
<reference evidence="8" key="1">
    <citation type="submission" date="2016-11" db="EMBL/GenBank/DDBJ databases">
        <title>Region harboring genes involved in magnetosome formation of Candidatus Magnetananas rongchenensis.</title>
        <authorList>
            <person name="Wang M."/>
            <person name="Chen Y.-R."/>
            <person name="Zhang W."/>
            <person name="Pan H."/>
            <person name="Xiao T."/>
            <person name="Wu L.-F."/>
        </authorList>
    </citation>
    <scope>NUCLEOTIDE SEQUENCE</scope>
</reference>
<evidence type="ECO:0000256" key="3">
    <source>
        <dbReference type="ARBA" id="ARBA00022692"/>
    </source>
</evidence>
<feature type="transmembrane region" description="Helical" evidence="6">
    <location>
        <begin position="384"/>
        <end position="401"/>
    </location>
</feature>
<feature type="transmembrane region" description="Helical" evidence="6">
    <location>
        <begin position="206"/>
        <end position="230"/>
    </location>
</feature>
<feature type="domain" description="PDZ" evidence="7">
    <location>
        <begin position="57"/>
        <end position="95"/>
    </location>
</feature>
<evidence type="ECO:0000256" key="6">
    <source>
        <dbReference type="SAM" id="Phobius"/>
    </source>
</evidence>
<feature type="transmembrane region" description="Helical" evidence="6">
    <location>
        <begin position="571"/>
        <end position="592"/>
    </location>
</feature>
<evidence type="ECO:0000256" key="1">
    <source>
        <dbReference type="ARBA" id="ARBA00004141"/>
    </source>
</evidence>
<keyword evidence="4 6" id="KW-1133">Transmembrane helix</keyword>
<dbReference type="GO" id="GO:0016020">
    <property type="term" value="C:membrane"/>
    <property type="evidence" value="ECO:0007669"/>
    <property type="project" value="UniProtKB-SubCell"/>
</dbReference>
<evidence type="ECO:0000259" key="7">
    <source>
        <dbReference type="PROSITE" id="PS50106"/>
    </source>
</evidence>
<proteinExistence type="predicted"/>
<dbReference type="Gene3D" id="2.30.42.10">
    <property type="match status" value="1"/>
</dbReference>
<dbReference type="GO" id="GO:0055085">
    <property type="term" value="P:transmembrane transport"/>
    <property type="evidence" value="ECO:0007669"/>
    <property type="project" value="InterPro"/>
</dbReference>
<dbReference type="InterPro" id="IPR041489">
    <property type="entry name" value="PDZ_6"/>
</dbReference>
<sequence>MLIKHVHKKEKVEDNKINLKAVMLINIIFFLIVWSFFGKRIEQQYYGYIPVDSRKSGLEMIQNNSGELVVNTVQKHSPGEVGGIKAGDIIVGINGELITSPDLAAQRLDTLNKGEILEIVLNRDGRKITAYISNKNHMTINRASKSQELSFTARLFVMIICVKLTLVMFYLIYKNIINRMYIVLTFAAHMLLVGLIFGVYNVVDAFFAIKFNTISLLLGMGIISIVLDEAGVFDYVAYKMNKFAKGSTMKILVLCCFVTYIFSLLVNNLTTILVIVPMTLNLALLADFDPKPVIIGEIISSNLGGASTMVGDFPNMLISAETNVTFNDFIFFMMPICLILFGVLLIYLKLTTEKMDMKMKIDVPKGKKINKAQKPEFTPKEWKAIRRAVFVLIHVIFLFSISPRLSLQPSAIALFGGLSLFLFSGINRTSIYNRIGFNDILFFVGLFIMVGGIEASGLIHYISQGIAFLSLGKPWFLCLILMWSAAFVTSILSAGPTTAFFFPIVAGVAIAPSHHIIWWSLSLGVLAGSSSTIVGATSGPVATGLVENFCSLYRINLKDGNTILYSQFTKIGIPIMFLFLGISSIYILWLYAKLS</sequence>
<feature type="transmembrane region" description="Helical" evidence="6">
    <location>
        <begin position="474"/>
        <end position="492"/>
    </location>
</feature>
<keyword evidence="5 6" id="KW-0472">Membrane</keyword>
<evidence type="ECO:0000256" key="4">
    <source>
        <dbReference type="ARBA" id="ARBA00022989"/>
    </source>
</evidence>